<evidence type="ECO:0000313" key="1">
    <source>
        <dbReference type="EMBL" id="EST44545.1"/>
    </source>
</evidence>
<protein>
    <submittedName>
        <fullName evidence="1">Uncharacterized protein</fullName>
    </submittedName>
</protein>
<evidence type="ECO:0000313" key="2">
    <source>
        <dbReference type="EMBL" id="KAH0572490.1"/>
    </source>
</evidence>
<dbReference type="AlphaFoldDB" id="V6LIW0"/>
<sequence length="412" mass="47948">MLEQLNISEEWELSPAHILRFARTVAANFQTMQTFIQQTQHSILELKVTSDKINHLDNQAQEAFSFAQKTEFQTTQQIGYLQLQLEKCQEQIALNDDVYNQKVKEIQQSSDQKYALQQQLSIESRKELESVLIERQREIDSTKDTLLTSQNNAKEIGDMFQTQIGQFYTQQTIYSQDFVKVQKRMYENSEKIQKMFDCMDEKMLNFEQNFFVGLTQRVMDCESQIQKGEYDKAQLNFSISKSSELIDVLNVKAQITETTNTSHQSNIQELQQHSLELFEKYNTNLELHELLVKKVNILRSDLIDQIGLEVQSREAEVAEVVCKTNSLIDEMGDLEDDLTRKINFCNDFVVNSGLQKEYNMSRRQEYESNLDTVFEDGCLEVGQIKLVKAITLRMREIENKLMQVIARTGGID</sequence>
<gene>
    <name evidence="1" type="ORF">SS50377_15545</name>
    <name evidence="2" type="ORF">SS50377_24601</name>
</gene>
<name>V6LIW0_9EUKA</name>
<dbReference type="VEuPathDB" id="GiardiaDB:SS50377_24601"/>
<accession>V6LIW0</accession>
<dbReference type="Proteomes" id="UP000018208">
    <property type="component" value="Unassembled WGS sequence"/>
</dbReference>
<dbReference type="EMBL" id="KI546115">
    <property type="protein sequence ID" value="EST44545.1"/>
    <property type="molecule type" value="Genomic_DNA"/>
</dbReference>
<reference evidence="1 2" key="1">
    <citation type="journal article" date="2014" name="PLoS Genet.">
        <title>The Genome of Spironucleus salmonicida Highlights a Fish Pathogen Adapted to Fluctuating Environments.</title>
        <authorList>
            <person name="Xu F."/>
            <person name="Jerlstrom-Hultqvist J."/>
            <person name="Einarsson E."/>
            <person name="Astvaldsson A."/>
            <person name="Svard S.G."/>
            <person name="Andersson J.O."/>
        </authorList>
    </citation>
    <scope>NUCLEOTIDE SEQUENCE</scope>
    <source>
        <strain evidence="2">ATCC 50377</strain>
    </source>
</reference>
<reference evidence="2" key="2">
    <citation type="submission" date="2020-12" db="EMBL/GenBank/DDBJ databases">
        <title>New Spironucleus salmonicida genome in near-complete chromosomes.</title>
        <authorList>
            <person name="Xu F."/>
            <person name="Kurt Z."/>
            <person name="Jimenez-Gonzalez A."/>
            <person name="Astvaldsson A."/>
            <person name="Andersson J.O."/>
            <person name="Svard S.G."/>
        </authorList>
    </citation>
    <scope>NUCLEOTIDE SEQUENCE</scope>
    <source>
        <strain evidence="2">ATCC 50377</strain>
    </source>
</reference>
<dbReference type="EMBL" id="AUWU02000005">
    <property type="protein sequence ID" value="KAH0572490.1"/>
    <property type="molecule type" value="Genomic_DNA"/>
</dbReference>
<proteinExistence type="predicted"/>
<evidence type="ECO:0000313" key="3">
    <source>
        <dbReference type="Proteomes" id="UP000018208"/>
    </source>
</evidence>
<organism evidence="1">
    <name type="scientific">Spironucleus salmonicida</name>
    <dbReference type="NCBI Taxonomy" id="348837"/>
    <lineage>
        <taxon>Eukaryota</taxon>
        <taxon>Metamonada</taxon>
        <taxon>Diplomonadida</taxon>
        <taxon>Hexamitidae</taxon>
        <taxon>Hexamitinae</taxon>
        <taxon>Spironucleus</taxon>
    </lineage>
</organism>
<keyword evidence="3" id="KW-1185">Reference proteome</keyword>